<comment type="function">
    <text evidence="6">ATP-dependent specificity component of the Clp protease. It directs the protease to specific substrates. Can perform chaperone functions in the absence of ClpP.</text>
</comment>
<dbReference type="PANTHER" id="PTHR48102:SF7">
    <property type="entry name" value="ATP-DEPENDENT CLP PROTEASE ATP-BINDING SUBUNIT CLPX-LIKE, MITOCHONDRIAL"/>
    <property type="match status" value="1"/>
</dbReference>
<dbReference type="InterPro" id="IPR003959">
    <property type="entry name" value="ATPase_AAA_core"/>
</dbReference>
<dbReference type="InterPro" id="IPR003593">
    <property type="entry name" value="AAA+_ATPase"/>
</dbReference>
<dbReference type="Pfam" id="PF06689">
    <property type="entry name" value="zf-C4_ClpX"/>
    <property type="match status" value="1"/>
</dbReference>
<dbReference type="PANTHER" id="PTHR48102">
    <property type="entry name" value="ATP-DEPENDENT CLP PROTEASE ATP-BINDING SUBUNIT CLPX-LIKE, MITOCHONDRIAL-RELATED"/>
    <property type="match status" value="1"/>
</dbReference>
<evidence type="ECO:0000313" key="12">
    <source>
        <dbReference type="Proteomes" id="UP000182870"/>
    </source>
</evidence>
<organism evidence="9 12">
    <name type="scientific">Streptococcus equinus</name>
    <name type="common">Streptococcus bovis</name>
    <dbReference type="NCBI Taxonomy" id="1335"/>
    <lineage>
        <taxon>Bacteria</taxon>
        <taxon>Bacillati</taxon>
        <taxon>Bacillota</taxon>
        <taxon>Bacilli</taxon>
        <taxon>Lactobacillales</taxon>
        <taxon>Streptococcaceae</taxon>
        <taxon>Streptococcus</taxon>
    </lineage>
</organism>
<dbReference type="GO" id="GO:0051082">
    <property type="term" value="F:unfolded protein binding"/>
    <property type="evidence" value="ECO:0007669"/>
    <property type="project" value="UniProtKB-UniRule"/>
</dbReference>
<dbReference type="GO" id="GO:0046983">
    <property type="term" value="F:protein dimerization activity"/>
    <property type="evidence" value="ECO:0007669"/>
    <property type="project" value="UniProtKB-UniRule"/>
</dbReference>
<dbReference type="Proteomes" id="UP000182107">
    <property type="component" value="Unassembled WGS sequence"/>
</dbReference>
<comment type="subunit">
    <text evidence="6">Component of the ClpX-ClpP complex. Forms a hexameric ring that, in the presence of ATP, binds to fourteen ClpP subunits assembled into a disk-like structure with a central cavity, resembling the structure of eukaryotic proteasomes.</text>
</comment>
<dbReference type="Proteomes" id="UP000182870">
    <property type="component" value="Unassembled WGS sequence"/>
</dbReference>
<dbReference type="GO" id="GO:0051603">
    <property type="term" value="P:proteolysis involved in protein catabolic process"/>
    <property type="evidence" value="ECO:0007669"/>
    <property type="project" value="TreeGrafter"/>
</dbReference>
<keyword evidence="2 6" id="KW-0547">Nucleotide-binding</keyword>
<dbReference type="EMBL" id="FNMW01000001">
    <property type="protein sequence ID" value="SDW39607.1"/>
    <property type="molecule type" value="Genomic_DNA"/>
</dbReference>
<comment type="similarity">
    <text evidence="6 7">Belongs to the ClpX chaperone family.</text>
</comment>
<keyword evidence="1 6" id="KW-0479">Metal-binding</keyword>
<dbReference type="InterPro" id="IPR019489">
    <property type="entry name" value="Clp_ATPase_C"/>
</dbReference>
<dbReference type="InterPro" id="IPR038366">
    <property type="entry name" value="Znf_CppX_C4_sf"/>
</dbReference>
<feature type="binding site" evidence="6 7">
    <location>
        <position position="13"/>
    </location>
    <ligand>
        <name>Zn(2+)</name>
        <dbReference type="ChEBI" id="CHEBI:29105"/>
    </ligand>
</feature>
<evidence type="ECO:0000256" key="7">
    <source>
        <dbReference type="PROSITE-ProRule" id="PRU01250"/>
    </source>
</evidence>
<evidence type="ECO:0000256" key="2">
    <source>
        <dbReference type="ARBA" id="ARBA00022741"/>
    </source>
</evidence>
<dbReference type="Gene3D" id="1.10.8.60">
    <property type="match status" value="1"/>
</dbReference>
<gene>
    <name evidence="6" type="primary">clpX</name>
    <name evidence="9" type="ORF">SAMN05216392_0660</name>
    <name evidence="10" type="ORF">SAMN05216415_0627</name>
</gene>
<dbReference type="AlphaFoldDB" id="A0A1H0YH95"/>
<feature type="binding site" evidence="6 7">
    <location>
        <position position="35"/>
    </location>
    <ligand>
        <name>Zn(2+)</name>
        <dbReference type="ChEBI" id="CHEBI:29105"/>
    </ligand>
</feature>
<feature type="binding site" evidence="6 7">
    <location>
        <position position="16"/>
    </location>
    <ligand>
        <name>Zn(2+)</name>
        <dbReference type="ChEBI" id="CHEBI:29105"/>
    </ligand>
</feature>
<evidence type="ECO:0000259" key="8">
    <source>
        <dbReference type="PROSITE" id="PS51902"/>
    </source>
</evidence>
<dbReference type="Pfam" id="PF10431">
    <property type="entry name" value="ClpB_D2-small"/>
    <property type="match status" value="1"/>
</dbReference>
<dbReference type="GO" id="GO:0009376">
    <property type="term" value="C:HslUV protease complex"/>
    <property type="evidence" value="ECO:0007669"/>
    <property type="project" value="TreeGrafter"/>
</dbReference>
<dbReference type="SMART" id="SM00382">
    <property type="entry name" value="AAA"/>
    <property type="match status" value="1"/>
</dbReference>
<dbReference type="FunFam" id="3.40.50.300:FF:000005">
    <property type="entry name" value="ATP-dependent Clp protease ATP-binding subunit ClpX"/>
    <property type="match status" value="1"/>
</dbReference>
<evidence type="ECO:0000256" key="1">
    <source>
        <dbReference type="ARBA" id="ARBA00022723"/>
    </source>
</evidence>
<dbReference type="Pfam" id="PF07724">
    <property type="entry name" value="AAA_2"/>
    <property type="match status" value="1"/>
</dbReference>
<feature type="binding site" evidence="6 7">
    <location>
        <position position="38"/>
    </location>
    <ligand>
        <name>Zn(2+)</name>
        <dbReference type="ChEBI" id="CHEBI:29105"/>
    </ligand>
</feature>
<dbReference type="InterPro" id="IPR010603">
    <property type="entry name" value="Znf_CppX_C4"/>
</dbReference>
<accession>A0A1H0YH95</accession>
<reference evidence="10 11" key="1">
    <citation type="submission" date="2016-10" db="EMBL/GenBank/DDBJ databases">
        <authorList>
            <person name="Varghese N."/>
            <person name="Submissions S."/>
        </authorList>
    </citation>
    <scope>NUCLEOTIDE SEQUENCE [LARGE SCALE GENOMIC DNA]</scope>
    <source>
        <strain evidence="10 11">Sb17</strain>
    </source>
</reference>
<dbReference type="InterPro" id="IPR004487">
    <property type="entry name" value="Clp_protease_ATP-bd_su_ClpX"/>
</dbReference>
<dbReference type="GO" id="GO:0016887">
    <property type="term" value="F:ATP hydrolysis activity"/>
    <property type="evidence" value="ECO:0007669"/>
    <property type="project" value="InterPro"/>
</dbReference>
<keyword evidence="5 6" id="KW-0143">Chaperone</keyword>
<dbReference type="InterPro" id="IPR050052">
    <property type="entry name" value="ATP-dep_Clp_protease_ClpX"/>
</dbReference>
<proteinExistence type="inferred from homology"/>
<dbReference type="Gene3D" id="6.20.220.10">
    <property type="entry name" value="ClpX chaperone, C4-type zinc finger domain"/>
    <property type="match status" value="1"/>
</dbReference>
<keyword evidence="4 6" id="KW-0067">ATP-binding</keyword>
<dbReference type="EMBL" id="FNKE01000001">
    <property type="protein sequence ID" value="SDQ14605.1"/>
    <property type="molecule type" value="Genomic_DNA"/>
</dbReference>
<dbReference type="Gene3D" id="3.40.50.300">
    <property type="entry name" value="P-loop containing nucleotide triphosphate hydrolases"/>
    <property type="match status" value="1"/>
</dbReference>
<keyword evidence="9" id="KW-0645">Protease</keyword>
<dbReference type="GO" id="GO:0051301">
    <property type="term" value="P:cell division"/>
    <property type="evidence" value="ECO:0007669"/>
    <property type="project" value="TreeGrafter"/>
</dbReference>
<dbReference type="OrthoDB" id="9804062at2"/>
<dbReference type="CDD" id="cd19497">
    <property type="entry name" value="RecA-like_ClpX"/>
    <property type="match status" value="1"/>
</dbReference>
<name>A0A1H0YH95_STREI</name>
<dbReference type="RefSeq" id="WP_074560306.1">
    <property type="nucleotide sequence ID" value="NZ_CP070238.1"/>
</dbReference>
<reference evidence="9 12" key="2">
    <citation type="submission" date="2016-10" db="EMBL/GenBank/DDBJ databases">
        <authorList>
            <person name="de Groot N.N."/>
        </authorList>
    </citation>
    <scope>NUCLEOTIDE SEQUENCE [LARGE SCALE GENOMIC DNA]</scope>
    <source>
        <strain evidence="9 12">Sb05</strain>
    </source>
</reference>
<dbReference type="SUPFAM" id="SSF57716">
    <property type="entry name" value="Glucocorticoid receptor-like (DNA-binding domain)"/>
    <property type="match status" value="1"/>
</dbReference>
<dbReference type="GO" id="GO:0008270">
    <property type="term" value="F:zinc ion binding"/>
    <property type="evidence" value="ECO:0007669"/>
    <property type="project" value="UniProtKB-UniRule"/>
</dbReference>
<dbReference type="NCBIfam" id="TIGR00382">
    <property type="entry name" value="clpX"/>
    <property type="match status" value="1"/>
</dbReference>
<dbReference type="SMART" id="SM01086">
    <property type="entry name" value="ClpB_D2-small"/>
    <property type="match status" value="1"/>
</dbReference>
<feature type="binding site" evidence="6">
    <location>
        <begin position="119"/>
        <end position="126"/>
    </location>
    <ligand>
        <name>ATP</name>
        <dbReference type="ChEBI" id="CHEBI:30616"/>
    </ligand>
</feature>
<evidence type="ECO:0000256" key="3">
    <source>
        <dbReference type="ARBA" id="ARBA00022833"/>
    </source>
</evidence>
<evidence type="ECO:0000256" key="6">
    <source>
        <dbReference type="HAMAP-Rule" id="MF_00175"/>
    </source>
</evidence>
<evidence type="ECO:0000256" key="5">
    <source>
        <dbReference type="ARBA" id="ARBA00023186"/>
    </source>
</evidence>
<dbReference type="SMART" id="SM00994">
    <property type="entry name" value="zf-C4_ClpX"/>
    <property type="match status" value="1"/>
</dbReference>
<keyword evidence="3 6" id="KW-0862">Zinc</keyword>
<dbReference type="PROSITE" id="PS51902">
    <property type="entry name" value="CLPX_ZB"/>
    <property type="match status" value="1"/>
</dbReference>
<sequence>MVGNRTNDVKVYCSFCGKSQDEVKKIIAGNNVFICNECVALSQEIIKEELAEEVLADLAEVPKPKELLATLDEYVVGQERAKRALAVAVYNHYKRVSFAESRDEEDVELQKSNILLIGPTGSGKTFLAQTLAKSLNVPFAIADATSLTEAGYVGEDVENILLKLIQAADFNIERAERGIIYVDEIDKIAKKGENVSITRDVSGEGVQQALLKIIEGTVASVPPQGGRKHPNQEMIQINTKNILFIVGGAFDGIEDIVKQRLGEKVIGFGQNNRKIDEDASYMQEIISEDIQKFGLIPEFIGRLPVVAALEQLTTDDLVRILTEPRNALVKQYQTLLSYDGVELEFDEDALQAIANKAIERKTGARGLRSIIEETMMDIMFEIPSREEVTKVRITKDAVEGKDKPILEIA</sequence>
<evidence type="ECO:0000256" key="4">
    <source>
        <dbReference type="ARBA" id="ARBA00022840"/>
    </source>
</evidence>
<evidence type="ECO:0000313" key="10">
    <source>
        <dbReference type="EMBL" id="SDW39607.1"/>
    </source>
</evidence>
<dbReference type="NCBIfam" id="NF003745">
    <property type="entry name" value="PRK05342.1"/>
    <property type="match status" value="1"/>
</dbReference>
<evidence type="ECO:0000313" key="9">
    <source>
        <dbReference type="EMBL" id="SDQ14605.1"/>
    </source>
</evidence>
<dbReference type="InterPro" id="IPR046425">
    <property type="entry name" value="ClpX_bact"/>
</dbReference>
<protein>
    <recommendedName>
        <fullName evidence="6">ATP-dependent Clp protease ATP-binding subunit ClpX</fullName>
    </recommendedName>
</protein>
<dbReference type="GO" id="GO:0140662">
    <property type="term" value="F:ATP-dependent protein folding chaperone"/>
    <property type="evidence" value="ECO:0007669"/>
    <property type="project" value="InterPro"/>
</dbReference>
<dbReference type="FunFam" id="1.10.8.60:FF:000002">
    <property type="entry name" value="ATP-dependent Clp protease ATP-binding subunit ClpX"/>
    <property type="match status" value="1"/>
</dbReference>
<dbReference type="InterPro" id="IPR027417">
    <property type="entry name" value="P-loop_NTPase"/>
</dbReference>
<feature type="domain" description="ClpX-type ZB" evidence="8">
    <location>
        <begin position="1"/>
        <end position="54"/>
    </location>
</feature>
<dbReference type="InterPro" id="IPR059188">
    <property type="entry name" value="Znf_CLPX-like"/>
</dbReference>
<evidence type="ECO:0000313" key="11">
    <source>
        <dbReference type="Proteomes" id="UP000182107"/>
    </source>
</evidence>
<dbReference type="SUPFAM" id="SSF52540">
    <property type="entry name" value="P-loop containing nucleoside triphosphate hydrolases"/>
    <property type="match status" value="1"/>
</dbReference>
<dbReference type="GO" id="GO:0005524">
    <property type="term" value="F:ATP binding"/>
    <property type="evidence" value="ECO:0007669"/>
    <property type="project" value="UniProtKB-UniRule"/>
</dbReference>
<keyword evidence="9" id="KW-0378">Hydrolase</keyword>
<dbReference type="GO" id="GO:0008233">
    <property type="term" value="F:peptidase activity"/>
    <property type="evidence" value="ECO:0007669"/>
    <property type="project" value="UniProtKB-KW"/>
</dbReference>
<dbReference type="HAMAP" id="MF_00175">
    <property type="entry name" value="ClpX"/>
    <property type="match status" value="1"/>
</dbReference>